<evidence type="ECO:0000259" key="4">
    <source>
        <dbReference type="PROSITE" id="PS51077"/>
    </source>
</evidence>
<reference evidence="6 7" key="1">
    <citation type="submission" date="2020-01" db="EMBL/GenBank/DDBJ databases">
        <title>Jiella pacifica sp. nov.</title>
        <authorList>
            <person name="Xue Z."/>
            <person name="Zhu S."/>
            <person name="Chen J."/>
            <person name="Yang J."/>
        </authorList>
    </citation>
    <scope>NUCLEOTIDE SEQUENCE [LARGE SCALE GENOMIC DNA]</scope>
    <source>
        <strain evidence="6 7">40Bstr34</strain>
    </source>
</reference>
<keyword evidence="2" id="KW-0238">DNA-binding</keyword>
<evidence type="ECO:0000259" key="5">
    <source>
        <dbReference type="PROSITE" id="PS51078"/>
    </source>
</evidence>
<dbReference type="PROSITE" id="PS51077">
    <property type="entry name" value="HTH_ICLR"/>
    <property type="match status" value="1"/>
</dbReference>
<dbReference type="PANTHER" id="PTHR30136">
    <property type="entry name" value="HELIX-TURN-HELIX TRANSCRIPTIONAL REGULATOR, ICLR FAMILY"/>
    <property type="match status" value="1"/>
</dbReference>
<dbReference type="AlphaFoldDB" id="A0A6N9T7B6"/>
<evidence type="ECO:0000256" key="3">
    <source>
        <dbReference type="ARBA" id="ARBA00023163"/>
    </source>
</evidence>
<dbReference type="Pfam" id="PF01614">
    <property type="entry name" value="IclR_C"/>
    <property type="match status" value="1"/>
</dbReference>
<feature type="domain" description="IclR-ED" evidence="5">
    <location>
        <begin position="78"/>
        <end position="262"/>
    </location>
</feature>
<keyword evidence="7" id="KW-1185">Reference proteome</keyword>
<proteinExistence type="predicted"/>
<protein>
    <submittedName>
        <fullName evidence="6">Helix-turn-helix domain-containing protein</fullName>
    </submittedName>
</protein>
<dbReference type="GO" id="GO:0045892">
    <property type="term" value="P:negative regulation of DNA-templated transcription"/>
    <property type="evidence" value="ECO:0007669"/>
    <property type="project" value="TreeGrafter"/>
</dbReference>
<dbReference type="SUPFAM" id="SSF55781">
    <property type="entry name" value="GAF domain-like"/>
    <property type="match status" value="1"/>
</dbReference>
<feature type="domain" description="HTH iclR-type" evidence="4">
    <location>
        <begin position="15"/>
        <end position="77"/>
    </location>
</feature>
<dbReference type="Gene3D" id="3.30.450.40">
    <property type="match status" value="1"/>
</dbReference>
<dbReference type="Gene3D" id="1.10.10.10">
    <property type="entry name" value="Winged helix-like DNA-binding domain superfamily/Winged helix DNA-binding domain"/>
    <property type="match status" value="1"/>
</dbReference>
<dbReference type="InterPro" id="IPR036390">
    <property type="entry name" value="WH_DNA-bd_sf"/>
</dbReference>
<dbReference type="InterPro" id="IPR050707">
    <property type="entry name" value="HTH_MetabolicPath_Reg"/>
</dbReference>
<dbReference type="GO" id="GO:0003677">
    <property type="term" value="F:DNA binding"/>
    <property type="evidence" value="ECO:0007669"/>
    <property type="project" value="UniProtKB-KW"/>
</dbReference>
<dbReference type="InterPro" id="IPR014757">
    <property type="entry name" value="Tscrpt_reg_IclR_C"/>
</dbReference>
<dbReference type="InterPro" id="IPR029016">
    <property type="entry name" value="GAF-like_dom_sf"/>
</dbReference>
<keyword evidence="3" id="KW-0804">Transcription</keyword>
<dbReference type="InterPro" id="IPR005471">
    <property type="entry name" value="Tscrpt_reg_IclR_N"/>
</dbReference>
<evidence type="ECO:0000256" key="1">
    <source>
        <dbReference type="ARBA" id="ARBA00023015"/>
    </source>
</evidence>
<gene>
    <name evidence="6" type="ORF">GTK09_14585</name>
</gene>
<organism evidence="6 7">
    <name type="scientific">Jiella pacifica</name>
    <dbReference type="NCBI Taxonomy" id="2696469"/>
    <lineage>
        <taxon>Bacteria</taxon>
        <taxon>Pseudomonadati</taxon>
        <taxon>Pseudomonadota</taxon>
        <taxon>Alphaproteobacteria</taxon>
        <taxon>Hyphomicrobiales</taxon>
        <taxon>Aurantimonadaceae</taxon>
        <taxon>Jiella</taxon>
    </lineage>
</organism>
<accession>A0A6N9T7B6</accession>
<dbReference type="InterPro" id="IPR036388">
    <property type="entry name" value="WH-like_DNA-bd_sf"/>
</dbReference>
<sequence length="265" mass="28648">MSRSGEPAKQDTLFVASLAKGLKVLAVFGEGRTDLSLGEIASLAGLDKSAAQRLTNTLHRTGYLGKNRETKRYRPTLRMLEFGSAYLWSDALVPLAMPKLIELSRDLGERVNCARLFGQDIVYIIRIPTQLTSIGATIPGRRVSALTSAGGRAMISALPDSEREAAIANWRIEARTAKTVVDRGLLAAEIGRAALDGYALTDSQNLLNEIAVAAPILDGDRRPVACVQCSLSSHKLSVDQIRRTIAPKLIEVANSIQAPRLVDVF</sequence>
<evidence type="ECO:0000313" key="7">
    <source>
        <dbReference type="Proteomes" id="UP000469011"/>
    </source>
</evidence>
<evidence type="ECO:0000256" key="2">
    <source>
        <dbReference type="ARBA" id="ARBA00023125"/>
    </source>
</evidence>
<dbReference type="PROSITE" id="PS51078">
    <property type="entry name" value="ICLR_ED"/>
    <property type="match status" value="1"/>
</dbReference>
<dbReference type="PANTHER" id="PTHR30136:SF34">
    <property type="entry name" value="TRANSCRIPTIONAL REGULATOR"/>
    <property type="match status" value="1"/>
</dbReference>
<dbReference type="GO" id="GO:0003700">
    <property type="term" value="F:DNA-binding transcription factor activity"/>
    <property type="evidence" value="ECO:0007669"/>
    <property type="project" value="TreeGrafter"/>
</dbReference>
<name>A0A6N9T7B6_9HYPH</name>
<dbReference type="SMART" id="SM00346">
    <property type="entry name" value="HTH_ICLR"/>
    <property type="match status" value="1"/>
</dbReference>
<dbReference type="Proteomes" id="UP000469011">
    <property type="component" value="Unassembled WGS sequence"/>
</dbReference>
<comment type="caution">
    <text evidence="6">The sequence shown here is derived from an EMBL/GenBank/DDBJ whole genome shotgun (WGS) entry which is preliminary data.</text>
</comment>
<dbReference type="Pfam" id="PF09339">
    <property type="entry name" value="HTH_IclR"/>
    <property type="match status" value="1"/>
</dbReference>
<dbReference type="EMBL" id="JAAAMG010000011">
    <property type="protein sequence ID" value="NDW05649.1"/>
    <property type="molecule type" value="Genomic_DNA"/>
</dbReference>
<keyword evidence="1" id="KW-0805">Transcription regulation</keyword>
<evidence type="ECO:0000313" key="6">
    <source>
        <dbReference type="EMBL" id="NDW05649.1"/>
    </source>
</evidence>
<dbReference type="SUPFAM" id="SSF46785">
    <property type="entry name" value="Winged helix' DNA-binding domain"/>
    <property type="match status" value="1"/>
</dbReference>